<protein>
    <submittedName>
        <fullName evidence="4">Methyltransferase domain-containing protein</fullName>
    </submittedName>
</protein>
<reference evidence="4" key="1">
    <citation type="submission" date="2024-01" db="EMBL/GenBank/DDBJ databases">
        <title>Bank of Algae and Cyanobacteria of the Azores (BACA) strain genomes.</title>
        <authorList>
            <person name="Luz R."/>
            <person name="Cordeiro R."/>
            <person name="Fonseca A."/>
            <person name="Goncalves V."/>
        </authorList>
    </citation>
    <scope>NUCLEOTIDE SEQUENCE</scope>
    <source>
        <strain evidence="4">BACA0141</strain>
    </source>
</reference>
<keyword evidence="5" id="KW-1185">Reference proteome</keyword>
<evidence type="ECO:0000313" key="4">
    <source>
        <dbReference type="EMBL" id="MEE3715442.1"/>
    </source>
</evidence>
<dbReference type="PANTHER" id="PTHR43861">
    <property type="entry name" value="TRANS-ACONITATE 2-METHYLTRANSFERASE-RELATED"/>
    <property type="match status" value="1"/>
</dbReference>
<evidence type="ECO:0000256" key="1">
    <source>
        <dbReference type="ARBA" id="ARBA00022603"/>
    </source>
</evidence>
<proteinExistence type="predicted"/>
<comment type="caution">
    <text evidence="4">The sequence shown here is derived from an EMBL/GenBank/DDBJ whole genome shotgun (WGS) entry which is preliminary data.</text>
</comment>
<dbReference type="EMBL" id="JAZBJZ010000003">
    <property type="protein sequence ID" value="MEE3715442.1"/>
    <property type="molecule type" value="Genomic_DNA"/>
</dbReference>
<gene>
    <name evidence="4" type="ORF">V2H45_01635</name>
</gene>
<name>A0AAW9PSR6_9CYAN</name>
<dbReference type="RefSeq" id="WP_330481864.1">
    <property type="nucleotide sequence ID" value="NZ_JAZBJZ010000003.1"/>
</dbReference>
<evidence type="ECO:0000256" key="2">
    <source>
        <dbReference type="ARBA" id="ARBA00022679"/>
    </source>
</evidence>
<dbReference type="CDD" id="cd02440">
    <property type="entry name" value="AdoMet_MTases"/>
    <property type="match status" value="1"/>
</dbReference>
<dbReference type="InterPro" id="IPR029063">
    <property type="entry name" value="SAM-dependent_MTases_sf"/>
</dbReference>
<accession>A0AAW9PSR6</accession>
<sequence length="243" mass="27662">MTLQQRIERERLHGKVIIDTEEDNWGWNKPAGKIRWQRRLNYLSQALEDKHGTVLEIGAGSGTFTVALAEIFSSLTAIDICADLLEIARSKQPSVNLLCMDAHNLTFPNDQFEAIIGCSVLHHLDWDLALQGFFEKLKPGGVIRFSEPNLLNPQIFVQKNVPFVKRYVGDSPDEYAFTVWQIERSLKKAGFSQIKVVPYEFLHPSTPPKFIDTLIKVEKLLSKTWLKHFGGSLMIEAMKPADR</sequence>
<dbReference type="Gene3D" id="3.40.50.150">
    <property type="entry name" value="Vaccinia Virus protein VP39"/>
    <property type="match status" value="1"/>
</dbReference>
<dbReference type="InterPro" id="IPR041698">
    <property type="entry name" value="Methyltransf_25"/>
</dbReference>
<feature type="domain" description="Methyltransferase" evidence="3">
    <location>
        <begin position="54"/>
        <end position="141"/>
    </location>
</feature>
<evidence type="ECO:0000313" key="5">
    <source>
        <dbReference type="Proteomes" id="UP001333818"/>
    </source>
</evidence>
<dbReference type="AlphaFoldDB" id="A0AAW9PSR6"/>
<evidence type="ECO:0000259" key="3">
    <source>
        <dbReference type="Pfam" id="PF13649"/>
    </source>
</evidence>
<dbReference type="Pfam" id="PF13649">
    <property type="entry name" value="Methyltransf_25"/>
    <property type="match status" value="1"/>
</dbReference>
<dbReference type="GO" id="GO:0008168">
    <property type="term" value="F:methyltransferase activity"/>
    <property type="evidence" value="ECO:0007669"/>
    <property type="project" value="UniProtKB-KW"/>
</dbReference>
<dbReference type="Proteomes" id="UP001333818">
    <property type="component" value="Unassembled WGS sequence"/>
</dbReference>
<organism evidence="4 5">
    <name type="scientific">Tumidithrix elongata BACA0141</name>
    <dbReference type="NCBI Taxonomy" id="2716417"/>
    <lineage>
        <taxon>Bacteria</taxon>
        <taxon>Bacillati</taxon>
        <taxon>Cyanobacteriota</taxon>
        <taxon>Cyanophyceae</taxon>
        <taxon>Pseudanabaenales</taxon>
        <taxon>Pseudanabaenaceae</taxon>
        <taxon>Tumidithrix</taxon>
        <taxon>Tumidithrix elongata</taxon>
    </lineage>
</organism>
<dbReference type="GO" id="GO:0032259">
    <property type="term" value="P:methylation"/>
    <property type="evidence" value="ECO:0007669"/>
    <property type="project" value="UniProtKB-KW"/>
</dbReference>
<dbReference type="SUPFAM" id="SSF53335">
    <property type="entry name" value="S-adenosyl-L-methionine-dependent methyltransferases"/>
    <property type="match status" value="1"/>
</dbReference>
<dbReference type="PANTHER" id="PTHR43861:SF1">
    <property type="entry name" value="TRANS-ACONITATE 2-METHYLTRANSFERASE"/>
    <property type="match status" value="1"/>
</dbReference>
<keyword evidence="1 4" id="KW-0489">Methyltransferase</keyword>
<keyword evidence="2" id="KW-0808">Transferase</keyword>